<dbReference type="Pfam" id="PF07136">
    <property type="entry name" value="DUF1385"/>
    <property type="match status" value="1"/>
</dbReference>
<organism evidence="2">
    <name type="scientific">uncultured bacterium 5G12</name>
    <dbReference type="NCBI Taxonomy" id="1701325"/>
    <lineage>
        <taxon>Bacteria</taxon>
        <taxon>environmental samples</taxon>
    </lineage>
</organism>
<dbReference type="InterPro" id="IPR010787">
    <property type="entry name" value="DUF1385"/>
</dbReference>
<proteinExistence type="predicted"/>
<evidence type="ECO:0000313" key="2">
    <source>
        <dbReference type="EMBL" id="ANA07973.1"/>
    </source>
</evidence>
<feature type="transmembrane region" description="Helical" evidence="1">
    <location>
        <begin position="190"/>
        <end position="211"/>
    </location>
</feature>
<evidence type="ECO:0000256" key="1">
    <source>
        <dbReference type="SAM" id="Phobius"/>
    </source>
</evidence>
<feature type="transmembrane region" description="Helical" evidence="1">
    <location>
        <begin position="88"/>
        <end position="105"/>
    </location>
</feature>
<name>A0A166H1X2_9BACT</name>
<dbReference type="EMBL" id="KT342857">
    <property type="protein sequence ID" value="ANA07973.1"/>
    <property type="molecule type" value="Genomic_DNA"/>
</dbReference>
<keyword evidence="1" id="KW-1133">Transmembrane helix</keyword>
<reference evidence="2" key="1">
    <citation type="submission" date="2016-04" db="EMBL/GenBank/DDBJ databases">
        <title>Exploring the genomic information of specific uncultured soil bacteria through a new metagenomic library-based strategy.</title>
        <authorList>
            <person name="Liu Y."/>
            <person name="Zhang R."/>
        </authorList>
    </citation>
    <scope>NUCLEOTIDE SEQUENCE</scope>
</reference>
<gene>
    <name evidence="2" type="ORF">5G12_047</name>
</gene>
<keyword evidence="1" id="KW-0472">Membrane</keyword>
<sequence>MDHAGFFRLADAAPSLPRLGGMARPNGVVIVSERYWAFAGVDGSLREGAMPQPPELLQRIPLARGLVRLYASLAPLFRRNGVAKRRERWLILTALIAPLALAAVHGPWSTVAGIALSVLLVATILRGRALHLHGAEHRAIAAAEGRELESTWEGRARPSRFSPRCGTNFAALALPVTFGADQLLPVGPALWSPVVVLVFSLALTMELWRLVQRSSRGKWRVFLLPGLGLQRITTREPRLDETQVALRAVEAVLRLELA</sequence>
<keyword evidence="1" id="KW-0812">Transmembrane</keyword>
<dbReference type="PANTHER" id="PTHR42867">
    <property type="entry name" value="MEMBRANE PROTEIN-RELATED"/>
    <property type="match status" value="1"/>
</dbReference>
<dbReference type="PANTHER" id="PTHR42867:SF1">
    <property type="entry name" value="MEMBRANE PROTEIN-RELATED"/>
    <property type="match status" value="1"/>
</dbReference>
<accession>A0A166H1X2</accession>
<protein>
    <submittedName>
        <fullName evidence="2">PF07136 family protein</fullName>
    </submittedName>
</protein>
<dbReference type="AlphaFoldDB" id="A0A166H1X2"/>